<accession>A0AAW0KR95</accession>
<protein>
    <submittedName>
        <fullName evidence="1">Uncharacterized protein</fullName>
    </submittedName>
</protein>
<sequence length="67" mass="7021">MEEANWSEAVEDLLDAGDTDGAISLLETQVSKLQTLNSSNSALASALGDLATLYSSKGFSLKADDKL</sequence>
<proteinExistence type="predicted"/>
<dbReference type="EMBL" id="PKMF04000244">
    <property type="protein sequence ID" value="KAK7841290.1"/>
    <property type="molecule type" value="Genomic_DNA"/>
</dbReference>
<name>A0AAW0KR95_QUESU</name>
<evidence type="ECO:0000313" key="1">
    <source>
        <dbReference type="EMBL" id="KAK7841290.1"/>
    </source>
</evidence>
<organism evidence="1 2">
    <name type="scientific">Quercus suber</name>
    <name type="common">Cork oak</name>
    <dbReference type="NCBI Taxonomy" id="58331"/>
    <lineage>
        <taxon>Eukaryota</taxon>
        <taxon>Viridiplantae</taxon>
        <taxon>Streptophyta</taxon>
        <taxon>Embryophyta</taxon>
        <taxon>Tracheophyta</taxon>
        <taxon>Spermatophyta</taxon>
        <taxon>Magnoliopsida</taxon>
        <taxon>eudicotyledons</taxon>
        <taxon>Gunneridae</taxon>
        <taxon>Pentapetalae</taxon>
        <taxon>rosids</taxon>
        <taxon>fabids</taxon>
        <taxon>Fagales</taxon>
        <taxon>Fagaceae</taxon>
        <taxon>Quercus</taxon>
    </lineage>
</organism>
<comment type="caution">
    <text evidence="1">The sequence shown here is derived from an EMBL/GenBank/DDBJ whole genome shotgun (WGS) entry which is preliminary data.</text>
</comment>
<evidence type="ECO:0000313" key="2">
    <source>
        <dbReference type="Proteomes" id="UP000237347"/>
    </source>
</evidence>
<dbReference type="Proteomes" id="UP000237347">
    <property type="component" value="Unassembled WGS sequence"/>
</dbReference>
<keyword evidence="2" id="KW-1185">Reference proteome</keyword>
<gene>
    <name evidence="1" type="ORF">CFP56_015566</name>
</gene>
<dbReference type="AlphaFoldDB" id="A0AAW0KR95"/>
<reference evidence="1 2" key="1">
    <citation type="journal article" date="2018" name="Sci. Data">
        <title>The draft genome sequence of cork oak.</title>
        <authorList>
            <person name="Ramos A.M."/>
            <person name="Usie A."/>
            <person name="Barbosa P."/>
            <person name="Barros P.M."/>
            <person name="Capote T."/>
            <person name="Chaves I."/>
            <person name="Simoes F."/>
            <person name="Abreu I."/>
            <person name="Carrasquinho I."/>
            <person name="Faro C."/>
            <person name="Guimaraes J.B."/>
            <person name="Mendonca D."/>
            <person name="Nobrega F."/>
            <person name="Rodrigues L."/>
            <person name="Saibo N.J.M."/>
            <person name="Varela M.C."/>
            <person name="Egas C."/>
            <person name="Matos J."/>
            <person name="Miguel C.M."/>
            <person name="Oliveira M.M."/>
            <person name="Ricardo C.P."/>
            <person name="Goncalves S."/>
        </authorList>
    </citation>
    <scope>NUCLEOTIDE SEQUENCE [LARGE SCALE GENOMIC DNA]</scope>
    <source>
        <strain evidence="2">cv. HL8</strain>
    </source>
</reference>